<evidence type="ECO:0000259" key="1">
    <source>
        <dbReference type="Pfam" id="PF12937"/>
    </source>
</evidence>
<accession>A0A6A7BSC4</accession>
<organism evidence="2 3">
    <name type="scientific">Piedraia hortae CBS 480.64</name>
    <dbReference type="NCBI Taxonomy" id="1314780"/>
    <lineage>
        <taxon>Eukaryota</taxon>
        <taxon>Fungi</taxon>
        <taxon>Dikarya</taxon>
        <taxon>Ascomycota</taxon>
        <taxon>Pezizomycotina</taxon>
        <taxon>Dothideomycetes</taxon>
        <taxon>Dothideomycetidae</taxon>
        <taxon>Capnodiales</taxon>
        <taxon>Piedraiaceae</taxon>
        <taxon>Piedraia</taxon>
    </lineage>
</organism>
<dbReference type="InterPro" id="IPR032675">
    <property type="entry name" value="LRR_dom_sf"/>
</dbReference>
<dbReference type="Pfam" id="PF12937">
    <property type="entry name" value="F-box-like"/>
    <property type="match status" value="1"/>
</dbReference>
<sequence>MTLALNAPDIPSEILLEILGNLRDDRDALCRIVLVCKIWADLGTELLWHDAPEDAFQLVSSDRKQYYADKVQELAVSSPVSLHLEGLAFPRLRHLRVSPNSHRIPEGESLPFEHYAQLLMPQLKSLHVRSGRGRCHFLSYIPLKCHSLQQLRIYGSSNYLVGDDLLRCLEQLQDLHTLCLSWDDRVYSFPSGNELVIHLAQRRKLVMLEIDYSITLGSLKLLVPRAEPLFCDLQSLEIMLDSNAVSTLAQLMPGLVELKLTLKTCESTSFLIGIGTHLTNLRGLSIAFHIVRKLQKREIVCLGSLTSLRRLSLTYDHTLNYDIVIAMELDESLAELDFKLLFSNLSQLREFVFHANTDLTFDILRMLGKHCRNLMYCAVLMKEFELLTLMLEPVVLFPNLKGLEIGNCLFKERLGDFATQPLTVTAILAHLMDMTLKHHAPKLEDLACALIPSEVSRALTTSFEARTRPSSPLPSWRYWPKLSLLDNL</sequence>
<dbReference type="Proteomes" id="UP000799421">
    <property type="component" value="Unassembled WGS sequence"/>
</dbReference>
<name>A0A6A7BSC4_9PEZI</name>
<gene>
    <name evidence="2" type="ORF">K470DRAFT_260216</name>
</gene>
<dbReference type="Gene3D" id="3.80.10.10">
    <property type="entry name" value="Ribonuclease Inhibitor"/>
    <property type="match status" value="1"/>
</dbReference>
<dbReference type="CDD" id="cd09917">
    <property type="entry name" value="F-box_SF"/>
    <property type="match status" value="1"/>
</dbReference>
<dbReference type="EMBL" id="MU006019">
    <property type="protein sequence ID" value="KAF2858063.1"/>
    <property type="molecule type" value="Genomic_DNA"/>
</dbReference>
<dbReference type="InterPro" id="IPR001810">
    <property type="entry name" value="F-box_dom"/>
</dbReference>
<dbReference type="AlphaFoldDB" id="A0A6A7BSC4"/>
<reference evidence="2" key="1">
    <citation type="journal article" date="2020" name="Stud. Mycol.">
        <title>101 Dothideomycetes genomes: a test case for predicting lifestyles and emergence of pathogens.</title>
        <authorList>
            <person name="Haridas S."/>
            <person name="Albert R."/>
            <person name="Binder M."/>
            <person name="Bloem J."/>
            <person name="Labutti K."/>
            <person name="Salamov A."/>
            <person name="Andreopoulos B."/>
            <person name="Baker S."/>
            <person name="Barry K."/>
            <person name="Bills G."/>
            <person name="Bluhm B."/>
            <person name="Cannon C."/>
            <person name="Castanera R."/>
            <person name="Culley D."/>
            <person name="Daum C."/>
            <person name="Ezra D."/>
            <person name="Gonzalez J."/>
            <person name="Henrissat B."/>
            <person name="Kuo A."/>
            <person name="Liang C."/>
            <person name="Lipzen A."/>
            <person name="Lutzoni F."/>
            <person name="Magnuson J."/>
            <person name="Mondo S."/>
            <person name="Nolan M."/>
            <person name="Ohm R."/>
            <person name="Pangilinan J."/>
            <person name="Park H.-J."/>
            <person name="Ramirez L."/>
            <person name="Alfaro M."/>
            <person name="Sun H."/>
            <person name="Tritt A."/>
            <person name="Yoshinaga Y."/>
            <person name="Zwiers L.-H."/>
            <person name="Turgeon B."/>
            <person name="Goodwin S."/>
            <person name="Spatafora J."/>
            <person name="Crous P."/>
            <person name="Grigoriev I."/>
        </authorList>
    </citation>
    <scope>NUCLEOTIDE SEQUENCE</scope>
    <source>
        <strain evidence="2">CBS 480.64</strain>
    </source>
</reference>
<keyword evidence="3" id="KW-1185">Reference proteome</keyword>
<protein>
    <recommendedName>
        <fullName evidence="1">F-box domain-containing protein</fullName>
    </recommendedName>
</protein>
<evidence type="ECO:0000313" key="2">
    <source>
        <dbReference type="EMBL" id="KAF2858063.1"/>
    </source>
</evidence>
<proteinExistence type="predicted"/>
<dbReference type="OrthoDB" id="3846956at2759"/>
<dbReference type="SUPFAM" id="SSF52047">
    <property type="entry name" value="RNI-like"/>
    <property type="match status" value="1"/>
</dbReference>
<feature type="domain" description="F-box" evidence="1">
    <location>
        <begin position="9"/>
        <end position="49"/>
    </location>
</feature>
<dbReference type="SUPFAM" id="SSF81383">
    <property type="entry name" value="F-box domain"/>
    <property type="match status" value="1"/>
</dbReference>
<dbReference type="InterPro" id="IPR036047">
    <property type="entry name" value="F-box-like_dom_sf"/>
</dbReference>
<evidence type="ECO:0000313" key="3">
    <source>
        <dbReference type="Proteomes" id="UP000799421"/>
    </source>
</evidence>